<feature type="domain" description="Nucleotide-diphospho-sugar transferase" evidence="3">
    <location>
        <begin position="146"/>
        <end position="344"/>
    </location>
</feature>
<dbReference type="AlphaFoldDB" id="A0AAD5ZZ99"/>
<keyword evidence="5" id="KW-1185">Reference proteome</keyword>
<comment type="caution">
    <text evidence="4">The sequence shown here is derived from an EMBL/GenBank/DDBJ whole genome shotgun (WGS) entry which is preliminary data.</text>
</comment>
<keyword evidence="2" id="KW-0328">Glycosyltransferase</keyword>
<keyword evidence="2" id="KW-0333">Golgi apparatus</keyword>
<dbReference type="EMBL" id="JAMRDG010000001">
    <property type="protein sequence ID" value="KAJ3706836.1"/>
    <property type="molecule type" value="Genomic_DNA"/>
</dbReference>
<keyword evidence="2" id="KW-0808">Transferase</keyword>
<dbReference type="Pfam" id="PF03407">
    <property type="entry name" value="Nucleotid_trans"/>
    <property type="match status" value="1"/>
</dbReference>
<organism evidence="4 5">
    <name type="scientific">Rhynchospora tenuis</name>
    <dbReference type="NCBI Taxonomy" id="198213"/>
    <lineage>
        <taxon>Eukaryota</taxon>
        <taxon>Viridiplantae</taxon>
        <taxon>Streptophyta</taxon>
        <taxon>Embryophyta</taxon>
        <taxon>Tracheophyta</taxon>
        <taxon>Spermatophyta</taxon>
        <taxon>Magnoliopsida</taxon>
        <taxon>Liliopsida</taxon>
        <taxon>Poales</taxon>
        <taxon>Cyperaceae</taxon>
        <taxon>Cyperoideae</taxon>
        <taxon>Rhynchosporeae</taxon>
        <taxon>Rhynchospora</taxon>
    </lineage>
</organism>
<keyword evidence="2" id="KW-0735">Signal-anchor</keyword>
<evidence type="ECO:0000259" key="3">
    <source>
        <dbReference type="Pfam" id="PF03407"/>
    </source>
</evidence>
<dbReference type="PANTHER" id="PTHR46038:SF38">
    <property type="entry name" value="GLYCOSYLTRANSFERASE-RELATED"/>
    <property type="match status" value="1"/>
</dbReference>
<sequence>MRRIASSGGTRLGKHRHHRAVSNAPASISGGVASIRRFFIVLLLFLGVSFVSSIFYRAGWLTSPFDPSSWRELGDVAGVMRTDDEDSFDFVHLDNEDIRLEQVLNAASMRDKTVILTTLNAAWARPGSVIDLFMESLRTGEATSFLLNHLVIVSLDMKAYKRCMAIHTHCFALTTEGVDFSGEKSFMSKGYLRMMWRRIDFLRVVLEKGYSFIFSDADIMWFRNPFPYFYPDADFQMACDHFTGDSSDLRNTANGGFGYVRSNNRTIEFYKFWYTSRLNYPGYHDQDVLNYIKYDEFIADIGIDMRFLSTTYFGGICEPSRDFEKVCTMHANCCIGMRSKIHDLKVILGEWRYYLSLPPSLKRASVFSWRVPQNCSLDMLNRSRPPSNEIDWR</sequence>
<keyword evidence="2" id="KW-0961">Cell wall biogenesis/degradation</keyword>
<dbReference type="GO" id="GO:0000139">
    <property type="term" value="C:Golgi membrane"/>
    <property type="evidence" value="ECO:0007669"/>
    <property type="project" value="UniProtKB-SubCell"/>
</dbReference>
<dbReference type="PANTHER" id="PTHR46038">
    <property type="entry name" value="EXPRESSED PROTEIN-RELATED"/>
    <property type="match status" value="1"/>
</dbReference>
<dbReference type="InterPro" id="IPR029044">
    <property type="entry name" value="Nucleotide-diphossugar_trans"/>
</dbReference>
<proteinExistence type="inferred from homology"/>
<protein>
    <recommendedName>
        <fullName evidence="2">Glycosyltransferase</fullName>
        <ecNumber evidence="2">2.4.2.-</ecNumber>
    </recommendedName>
</protein>
<evidence type="ECO:0000313" key="5">
    <source>
        <dbReference type="Proteomes" id="UP001210211"/>
    </source>
</evidence>
<dbReference type="InterPro" id="IPR005069">
    <property type="entry name" value="Nucl-diP-sugar_transferase"/>
</dbReference>
<feature type="transmembrane region" description="Helical" evidence="2">
    <location>
        <begin position="38"/>
        <end position="56"/>
    </location>
</feature>
<keyword evidence="2" id="KW-0472">Membrane</keyword>
<dbReference type="Proteomes" id="UP001210211">
    <property type="component" value="Unassembled WGS sequence"/>
</dbReference>
<evidence type="ECO:0000313" key="4">
    <source>
        <dbReference type="EMBL" id="KAJ3706836.1"/>
    </source>
</evidence>
<dbReference type="GO" id="GO:0016757">
    <property type="term" value="F:glycosyltransferase activity"/>
    <property type="evidence" value="ECO:0007669"/>
    <property type="project" value="UniProtKB-KW"/>
</dbReference>
<reference evidence="4 5" key="1">
    <citation type="journal article" date="2022" name="Cell">
        <title>Repeat-based holocentromeres influence genome architecture and karyotype evolution.</title>
        <authorList>
            <person name="Hofstatter P.G."/>
            <person name="Thangavel G."/>
            <person name="Lux T."/>
            <person name="Neumann P."/>
            <person name="Vondrak T."/>
            <person name="Novak P."/>
            <person name="Zhang M."/>
            <person name="Costa L."/>
            <person name="Castellani M."/>
            <person name="Scott A."/>
            <person name="Toegelov H."/>
            <person name="Fuchs J."/>
            <person name="Mata-Sucre Y."/>
            <person name="Dias Y."/>
            <person name="Vanzela A.L.L."/>
            <person name="Huettel B."/>
            <person name="Almeida C.C.S."/>
            <person name="Simkova H."/>
            <person name="Souza G."/>
            <person name="Pedrosa-Harand A."/>
            <person name="Macas J."/>
            <person name="Mayer K.F.X."/>
            <person name="Houben A."/>
            <person name="Marques A."/>
        </authorList>
    </citation>
    <scope>NUCLEOTIDE SEQUENCE [LARGE SCALE GENOMIC DNA]</scope>
    <source>
        <strain evidence="4">RhyTen1mFocal</strain>
    </source>
</reference>
<comment type="similarity">
    <text evidence="1 2">Belongs to the glycosyltransferase 77 family.</text>
</comment>
<name>A0AAD5ZZ99_9POAL</name>
<gene>
    <name evidence="4" type="ORF">LUZ61_010541</name>
</gene>
<dbReference type="EC" id="2.4.2.-" evidence="2"/>
<accession>A0AAD5ZZ99</accession>
<keyword evidence="2" id="KW-0812">Transmembrane</keyword>
<dbReference type="SUPFAM" id="SSF53448">
    <property type="entry name" value="Nucleotide-diphospho-sugar transferases"/>
    <property type="match status" value="1"/>
</dbReference>
<dbReference type="GO" id="GO:0071555">
    <property type="term" value="P:cell wall organization"/>
    <property type="evidence" value="ECO:0007669"/>
    <property type="project" value="UniProtKB-KW"/>
</dbReference>
<comment type="subcellular location">
    <subcellularLocation>
        <location evidence="2">Golgi apparatus membrane</location>
        <topology evidence="2">Single-pass type II membrane protein</topology>
    </subcellularLocation>
</comment>
<keyword evidence="2" id="KW-1133">Transmembrane helix</keyword>
<evidence type="ECO:0000256" key="1">
    <source>
        <dbReference type="ARBA" id="ARBA00007033"/>
    </source>
</evidence>
<evidence type="ECO:0000256" key="2">
    <source>
        <dbReference type="RuleBase" id="RU363055"/>
    </source>
</evidence>
<dbReference type="InterPro" id="IPR044821">
    <property type="entry name" value="At1g28695/At4g15970-like"/>
</dbReference>